<organism evidence="7 8">
    <name type="scientific">Diploptera punctata</name>
    <name type="common">Pacific beetle cockroach</name>
    <dbReference type="NCBI Taxonomy" id="6984"/>
    <lineage>
        <taxon>Eukaryota</taxon>
        <taxon>Metazoa</taxon>
        <taxon>Ecdysozoa</taxon>
        <taxon>Arthropoda</taxon>
        <taxon>Hexapoda</taxon>
        <taxon>Insecta</taxon>
        <taxon>Pterygota</taxon>
        <taxon>Neoptera</taxon>
        <taxon>Polyneoptera</taxon>
        <taxon>Dictyoptera</taxon>
        <taxon>Blattodea</taxon>
        <taxon>Blaberoidea</taxon>
        <taxon>Blaberidae</taxon>
        <taxon>Diplopterinae</taxon>
        <taxon>Diploptera</taxon>
    </lineage>
</organism>
<dbReference type="GO" id="GO:0008270">
    <property type="term" value="F:zinc ion binding"/>
    <property type="evidence" value="ECO:0007669"/>
    <property type="project" value="UniProtKB-KW"/>
</dbReference>
<evidence type="ECO:0000313" key="7">
    <source>
        <dbReference type="EMBL" id="KAJ9596798.1"/>
    </source>
</evidence>
<dbReference type="PANTHER" id="PTHR24409">
    <property type="entry name" value="ZINC FINGER PROTEIN 142"/>
    <property type="match status" value="1"/>
</dbReference>
<dbReference type="Gene3D" id="3.30.160.60">
    <property type="entry name" value="Classic Zinc Finger"/>
    <property type="match status" value="3"/>
</dbReference>
<keyword evidence="3 5" id="KW-0863">Zinc-finger</keyword>
<dbReference type="PANTHER" id="PTHR24409:SF295">
    <property type="entry name" value="AZ2-RELATED"/>
    <property type="match status" value="1"/>
</dbReference>
<dbReference type="GO" id="GO:0000981">
    <property type="term" value="F:DNA-binding transcription factor activity, RNA polymerase II-specific"/>
    <property type="evidence" value="ECO:0007669"/>
    <property type="project" value="TreeGrafter"/>
</dbReference>
<dbReference type="AlphaFoldDB" id="A0AAD8AFA6"/>
<dbReference type="InterPro" id="IPR013087">
    <property type="entry name" value="Znf_C2H2_type"/>
</dbReference>
<dbReference type="SUPFAM" id="SSF57667">
    <property type="entry name" value="beta-beta-alpha zinc fingers"/>
    <property type="match status" value="2"/>
</dbReference>
<evidence type="ECO:0000259" key="6">
    <source>
        <dbReference type="PROSITE" id="PS50157"/>
    </source>
</evidence>
<keyword evidence="8" id="KW-1185">Reference proteome</keyword>
<reference evidence="7" key="1">
    <citation type="journal article" date="2023" name="IScience">
        <title>Live-bearing cockroach genome reveals convergent evolutionary mechanisms linked to viviparity in insects and beyond.</title>
        <authorList>
            <person name="Fouks B."/>
            <person name="Harrison M.C."/>
            <person name="Mikhailova A.A."/>
            <person name="Marchal E."/>
            <person name="English S."/>
            <person name="Carruthers M."/>
            <person name="Jennings E.C."/>
            <person name="Chiamaka E.L."/>
            <person name="Frigard R.A."/>
            <person name="Pippel M."/>
            <person name="Attardo G.M."/>
            <person name="Benoit J.B."/>
            <person name="Bornberg-Bauer E."/>
            <person name="Tobe S.S."/>
        </authorList>
    </citation>
    <scope>NUCLEOTIDE SEQUENCE</scope>
    <source>
        <strain evidence="7">Stay&amp;Tobe</strain>
    </source>
</reference>
<dbReference type="GO" id="GO:0000977">
    <property type="term" value="F:RNA polymerase II transcription regulatory region sequence-specific DNA binding"/>
    <property type="evidence" value="ECO:0007669"/>
    <property type="project" value="TreeGrafter"/>
</dbReference>
<reference evidence="7" key="2">
    <citation type="submission" date="2023-05" db="EMBL/GenBank/DDBJ databases">
        <authorList>
            <person name="Fouks B."/>
        </authorList>
    </citation>
    <scope>NUCLEOTIDE SEQUENCE</scope>
    <source>
        <strain evidence="7">Stay&amp;Tobe</strain>
        <tissue evidence="7">Testes</tissue>
    </source>
</reference>
<evidence type="ECO:0000256" key="4">
    <source>
        <dbReference type="ARBA" id="ARBA00022833"/>
    </source>
</evidence>
<protein>
    <recommendedName>
        <fullName evidence="6">C2H2-type domain-containing protein</fullName>
    </recommendedName>
</protein>
<feature type="domain" description="C2H2-type" evidence="6">
    <location>
        <begin position="39"/>
        <end position="66"/>
    </location>
</feature>
<dbReference type="Proteomes" id="UP001233999">
    <property type="component" value="Unassembled WGS sequence"/>
</dbReference>
<dbReference type="InterPro" id="IPR036236">
    <property type="entry name" value="Znf_C2H2_sf"/>
</dbReference>
<dbReference type="PROSITE" id="PS50157">
    <property type="entry name" value="ZINC_FINGER_C2H2_2"/>
    <property type="match status" value="3"/>
</dbReference>
<keyword evidence="1" id="KW-0479">Metal-binding</keyword>
<keyword evidence="4" id="KW-0862">Zinc</keyword>
<dbReference type="SMART" id="SM00355">
    <property type="entry name" value="ZnF_C2H2"/>
    <property type="match status" value="4"/>
</dbReference>
<accession>A0AAD8AFA6</accession>
<gene>
    <name evidence="7" type="ORF">L9F63_012179</name>
</gene>
<evidence type="ECO:0000256" key="5">
    <source>
        <dbReference type="PROSITE-ProRule" id="PRU00042"/>
    </source>
</evidence>
<name>A0AAD8AFA6_DIPPU</name>
<evidence type="ECO:0000313" key="8">
    <source>
        <dbReference type="Proteomes" id="UP001233999"/>
    </source>
</evidence>
<sequence length="241" mass="28160">AMLKEPEHLISGDTSIPWTDRNFNLGSRHEKNTDNSHPFVCSTCGRSYMRKCTLQRHIRLECGKEPNIHCPVCPYRTKRSDELRKHMRRTHNIDKKCCSYSPFIEHGVYEHCSIGDTNIDDEYILQTIMRNEAAFYSYENIYSEDVMKEGYDAIPGQGTSNIFPEEEIHIPPPLRRQNPASQPFVCAACGKAYMWKCTLQRHVKLECGKEANIKCPMCRYKTKRPDELKTHMKRLHPDKFM</sequence>
<feature type="non-terminal residue" evidence="7">
    <location>
        <position position="241"/>
    </location>
</feature>
<feature type="domain" description="C2H2-type" evidence="6">
    <location>
        <begin position="68"/>
        <end position="96"/>
    </location>
</feature>
<feature type="domain" description="C2H2-type" evidence="6">
    <location>
        <begin position="184"/>
        <end position="211"/>
    </location>
</feature>
<evidence type="ECO:0000256" key="1">
    <source>
        <dbReference type="ARBA" id="ARBA00022723"/>
    </source>
</evidence>
<evidence type="ECO:0000256" key="3">
    <source>
        <dbReference type="ARBA" id="ARBA00022771"/>
    </source>
</evidence>
<keyword evidence="2" id="KW-0677">Repeat</keyword>
<dbReference type="EMBL" id="JASPKZ010001960">
    <property type="protein sequence ID" value="KAJ9596798.1"/>
    <property type="molecule type" value="Genomic_DNA"/>
</dbReference>
<evidence type="ECO:0000256" key="2">
    <source>
        <dbReference type="ARBA" id="ARBA00022737"/>
    </source>
</evidence>
<dbReference type="GO" id="GO:0005634">
    <property type="term" value="C:nucleus"/>
    <property type="evidence" value="ECO:0007669"/>
    <property type="project" value="TreeGrafter"/>
</dbReference>
<comment type="caution">
    <text evidence="7">The sequence shown here is derived from an EMBL/GenBank/DDBJ whole genome shotgun (WGS) entry which is preliminary data.</text>
</comment>
<dbReference type="Pfam" id="PF00096">
    <property type="entry name" value="zf-C2H2"/>
    <property type="match status" value="3"/>
</dbReference>
<proteinExistence type="predicted"/>